<feature type="transmembrane region" description="Helical" evidence="2">
    <location>
        <begin position="177"/>
        <end position="204"/>
    </location>
</feature>
<evidence type="ECO:0000313" key="4">
    <source>
        <dbReference type="EMBL" id="KAK9708053.1"/>
    </source>
</evidence>
<dbReference type="GO" id="GO:0006644">
    <property type="term" value="P:phospholipid metabolic process"/>
    <property type="evidence" value="ECO:0007669"/>
    <property type="project" value="InterPro"/>
</dbReference>
<dbReference type="EMBL" id="JASPKY010000337">
    <property type="protein sequence ID" value="KAK9708053.1"/>
    <property type="molecule type" value="Genomic_DNA"/>
</dbReference>
<sequence length="252" mass="27489">MSVVKEGRSFVNELINKLAIELHLPGYQYCGPGTKLQERLARGNPGINGLDKACKEHYIAYSQNKDLKERHKADLVLESQAWSCVKSKDSSIGKKAAAWAVTNAMKTKRKLGMGLKKKPFRKSVVLKAKDIMKKFKGDVKEGSKLSLSAAKLAVKEAGGKKRIRTPRIIPIPKQGGILPLIPIFAGLSALGSLAGGVAGVATAVNKAKSAQKKLEESQRHNKMMEEIALRGEGLYLKPYRKGLGLYLKPSKN</sequence>
<dbReference type="Gene3D" id="1.20.90.10">
    <property type="entry name" value="Phospholipase A2 domain"/>
    <property type="match status" value="1"/>
</dbReference>
<accession>A0AAW1JVD9</accession>
<reference evidence="4 5" key="1">
    <citation type="journal article" date="2024" name="BMC Genomics">
        <title>De novo assembly and annotation of Popillia japonica's genome with initial clues to its potential as an invasive pest.</title>
        <authorList>
            <person name="Cucini C."/>
            <person name="Boschi S."/>
            <person name="Funari R."/>
            <person name="Cardaioli E."/>
            <person name="Iannotti N."/>
            <person name="Marturano G."/>
            <person name="Paoli F."/>
            <person name="Bruttini M."/>
            <person name="Carapelli A."/>
            <person name="Frati F."/>
            <person name="Nardi F."/>
        </authorList>
    </citation>
    <scope>NUCLEOTIDE SEQUENCE [LARGE SCALE GENOMIC DNA]</scope>
    <source>
        <strain evidence="4">DMR45628</strain>
    </source>
</reference>
<keyword evidence="2" id="KW-0472">Membrane</keyword>
<keyword evidence="2" id="KW-1133">Transmembrane helix</keyword>
<feature type="coiled-coil region" evidence="1">
    <location>
        <begin position="200"/>
        <end position="227"/>
    </location>
</feature>
<organism evidence="4 5">
    <name type="scientific">Popillia japonica</name>
    <name type="common">Japanese beetle</name>
    <dbReference type="NCBI Taxonomy" id="7064"/>
    <lineage>
        <taxon>Eukaryota</taxon>
        <taxon>Metazoa</taxon>
        <taxon>Ecdysozoa</taxon>
        <taxon>Arthropoda</taxon>
        <taxon>Hexapoda</taxon>
        <taxon>Insecta</taxon>
        <taxon>Pterygota</taxon>
        <taxon>Neoptera</taxon>
        <taxon>Endopterygota</taxon>
        <taxon>Coleoptera</taxon>
        <taxon>Polyphaga</taxon>
        <taxon>Scarabaeiformia</taxon>
        <taxon>Scarabaeidae</taxon>
        <taxon>Rutelinae</taxon>
        <taxon>Popillia</taxon>
    </lineage>
</organism>
<dbReference type="AlphaFoldDB" id="A0AAW1JVD9"/>
<dbReference type="InterPro" id="IPR036444">
    <property type="entry name" value="PLipase_A2_dom_sf"/>
</dbReference>
<dbReference type="Proteomes" id="UP001458880">
    <property type="component" value="Unassembled WGS sequence"/>
</dbReference>
<dbReference type="InterPro" id="IPR013607">
    <property type="entry name" value="Phospholipase_A2-like"/>
</dbReference>
<protein>
    <submittedName>
        <fullName evidence="4">Phospholipase A2-like domain</fullName>
    </submittedName>
</protein>
<proteinExistence type="predicted"/>
<dbReference type="GO" id="GO:0050482">
    <property type="term" value="P:arachidonate secretion"/>
    <property type="evidence" value="ECO:0007669"/>
    <property type="project" value="InterPro"/>
</dbReference>
<gene>
    <name evidence="4" type="ORF">QE152_g27438</name>
</gene>
<name>A0AAW1JVD9_POPJA</name>
<dbReference type="GO" id="GO:0005198">
    <property type="term" value="F:structural molecule activity"/>
    <property type="evidence" value="ECO:0007669"/>
    <property type="project" value="InterPro"/>
</dbReference>
<dbReference type="Pfam" id="PF08398">
    <property type="entry name" value="Phospholip_A2_4"/>
    <property type="match status" value="1"/>
</dbReference>
<feature type="domain" description="Phospholipase A2-like" evidence="3">
    <location>
        <begin position="21"/>
        <end position="84"/>
    </location>
</feature>
<keyword evidence="2" id="KW-0812">Transmembrane</keyword>
<evidence type="ECO:0000256" key="1">
    <source>
        <dbReference type="SAM" id="Coils"/>
    </source>
</evidence>
<evidence type="ECO:0000259" key="3">
    <source>
        <dbReference type="Pfam" id="PF08398"/>
    </source>
</evidence>
<evidence type="ECO:0000313" key="5">
    <source>
        <dbReference type="Proteomes" id="UP001458880"/>
    </source>
</evidence>
<keyword evidence="1" id="KW-0175">Coiled coil</keyword>
<dbReference type="GO" id="GO:0004623">
    <property type="term" value="F:phospholipase A2 activity"/>
    <property type="evidence" value="ECO:0007669"/>
    <property type="project" value="InterPro"/>
</dbReference>
<comment type="caution">
    <text evidence="4">The sequence shown here is derived from an EMBL/GenBank/DDBJ whole genome shotgun (WGS) entry which is preliminary data.</text>
</comment>
<evidence type="ECO:0000256" key="2">
    <source>
        <dbReference type="SAM" id="Phobius"/>
    </source>
</evidence>
<keyword evidence="5" id="KW-1185">Reference proteome</keyword>